<keyword evidence="2" id="KW-0812">Transmembrane</keyword>
<evidence type="ECO:0000256" key="2">
    <source>
        <dbReference type="SAM" id="Phobius"/>
    </source>
</evidence>
<accession>A0A8J3WVA7</accession>
<dbReference type="EMBL" id="BOOK01000032">
    <property type="protein sequence ID" value="GII02498.1"/>
    <property type="molecule type" value="Genomic_DNA"/>
</dbReference>
<keyword evidence="4" id="KW-1185">Reference proteome</keyword>
<comment type="caution">
    <text evidence="3">The sequence shown here is derived from an EMBL/GenBank/DDBJ whole genome shotgun (WGS) entry which is preliminary data.</text>
</comment>
<feature type="compositionally biased region" description="Basic and acidic residues" evidence="1">
    <location>
        <begin position="86"/>
        <end position="108"/>
    </location>
</feature>
<keyword evidence="2" id="KW-1133">Transmembrane helix</keyword>
<dbReference type="AlphaFoldDB" id="A0A8J3WVA7"/>
<sequence length="365" mass="39395">MTTPPRPPRKRRRTSPRPQEHPAPTTAGPAVRPVPPGPRERTTQGGPRERRPAQEELWERSSQGGTWEGSPQAGPRVQHPAQAGGQERRATATRERRPARQRERRAQAETDDWNVSWLGARGLSRRQQKLVVYGGSAAGLVLALAAFMFVVSMIGSDYVPEQDATSAVGTQPRPDSYQGWVSSKVFAPIARRADNSKPLTLKEVFGEKTLKEGRITLKLTDSALDTGCSTAVWGQALAQRLTQAGCLQAARGLYVSADGRYVAQYTLFNLRDVASADALTTSLKTLHRGGWPLALNPEAFPAGGYTEGSGHAMGHYAGLVWIGRADGAEPTAQDDFISLALTVRGAEKGVFRRVVTATPTSAPTS</sequence>
<evidence type="ECO:0000313" key="4">
    <source>
        <dbReference type="Proteomes" id="UP000634476"/>
    </source>
</evidence>
<keyword evidence="2" id="KW-0472">Membrane</keyword>
<feature type="transmembrane region" description="Helical" evidence="2">
    <location>
        <begin position="130"/>
        <end position="154"/>
    </location>
</feature>
<gene>
    <name evidence="3" type="ORF">Pta02_45060</name>
</gene>
<dbReference type="Proteomes" id="UP000634476">
    <property type="component" value="Unassembled WGS sequence"/>
</dbReference>
<evidence type="ECO:0000256" key="1">
    <source>
        <dbReference type="SAM" id="MobiDB-lite"/>
    </source>
</evidence>
<proteinExistence type="predicted"/>
<evidence type="ECO:0000313" key="3">
    <source>
        <dbReference type="EMBL" id="GII02498.1"/>
    </source>
</evidence>
<name>A0A8J3WVA7_9ACTN</name>
<feature type="compositionally biased region" description="Basic and acidic residues" evidence="1">
    <location>
        <begin position="38"/>
        <end position="59"/>
    </location>
</feature>
<reference evidence="3" key="1">
    <citation type="submission" date="2021-01" db="EMBL/GenBank/DDBJ databases">
        <title>Whole genome shotgun sequence of Planobispora takensis NBRC 109077.</title>
        <authorList>
            <person name="Komaki H."/>
            <person name="Tamura T."/>
        </authorList>
    </citation>
    <scope>NUCLEOTIDE SEQUENCE</scope>
    <source>
        <strain evidence="3">NBRC 109077</strain>
    </source>
</reference>
<feature type="region of interest" description="Disordered" evidence="1">
    <location>
        <begin position="1"/>
        <end position="109"/>
    </location>
</feature>
<organism evidence="3 4">
    <name type="scientific">Planobispora takensis</name>
    <dbReference type="NCBI Taxonomy" id="1367882"/>
    <lineage>
        <taxon>Bacteria</taxon>
        <taxon>Bacillati</taxon>
        <taxon>Actinomycetota</taxon>
        <taxon>Actinomycetes</taxon>
        <taxon>Streptosporangiales</taxon>
        <taxon>Streptosporangiaceae</taxon>
        <taxon>Planobispora</taxon>
    </lineage>
</organism>
<dbReference type="RefSeq" id="WP_203876826.1">
    <property type="nucleotide sequence ID" value="NZ_BOOK01000032.1"/>
</dbReference>
<protein>
    <submittedName>
        <fullName evidence="3">Uncharacterized protein</fullName>
    </submittedName>
</protein>
<feature type="compositionally biased region" description="Low complexity" evidence="1">
    <location>
        <begin position="22"/>
        <end position="31"/>
    </location>
</feature>